<reference evidence="1 2" key="1">
    <citation type="journal article" date="2020" name="Genome Biol. Evol.">
        <title>A new high-quality draft genome assembly of the Chinese cordyceps Ophiocordyceps sinensis.</title>
        <authorList>
            <person name="Shu R."/>
            <person name="Zhang J."/>
            <person name="Meng Q."/>
            <person name="Zhang H."/>
            <person name="Zhou G."/>
            <person name="Li M."/>
            <person name="Wu P."/>
            <person name="Zhao Y."/>
            <person name="Chen C."/>
            <person name="Qin Q."/>
        </authorList>
    </citation>
    <scope>NUCLEOTIDE SEQUENCE [LARGE SCALE GENOMIC DNA]</scope>
    <source>
        <strain evidence="1 2">IOZ07</strain>
    </source>
</reference>
<sequence length="107" mass="11584">MYGVIVASCRLANAHHTGMQNAISYDTARALGEADKVIGSAQLPASFDKIEVVSEFIDGQEPRPSVELRNMGLSTLGVVNKLVIVAENGDDESFDDTIIEFHGRMCE</sequence>
<dbReference type="Proteomes" id="UP000557566">
    <property type="component" value="Unassembled WGS sequence"/>
</dbReference>
<dbReference type="Gene3D" id="2.60.120.400">
    <property type="entry name" value="Calcium-mediated lectin"/>
    <property type="match status" value="1"/>
</dbReference>
<name>A0A8H4PZU1_9HYPO</name>
<accession>A0A8H4PZU1</accession>
<dbReference type="AlphaFoldDB" id="A0A8H4PZU1"/>
<keyword evidence="2" id="KW-1185">Reference proteome</keyword>
<dbReference type="OrthoDB" id="10401915at2759"/>
<protein>
    <submittedName>
        <fullName evidence="1">Uncharacterized protein</fullName>
    </submittedName>
</protein>
<evidence type="ECO:0000313" key="1">
    <source>
        <dbReference type="EMBL" id="KAF4513535.1"/>
    </source>
</evidence>
<dbReference type="InterPro" id="IPR036684">
    <property type="entry name" value="Ca_lectin_sf"/>
</dbReference>
<organism evidence="1 2">
    <name type="scientific">Ophiocordyceps sinensis</name>
    <dbReference type="NCBI Taxonomy" id="72228"/>
    <lineage>
        <taxon>Eukaryota</taxon>
        <taxon>Fungi</taxon>
        <taxon>Dikarya</taxon>
        <taxon>Ascomycota</taxon>
        <taxon>Pezizomycotina</taxon>
        <taxon>Sordariomycetes</taxon>
        <taxon>Hypocreomycetidae</taxon>
        <taxon>Hypocreales</taxon>
        <taxon>Ophiocordycipitaceae</taxon>
        <taxon>Ophiocordyceps</taxon>
    </lineage>
</organism>
<comment type="caution">
    <text evidence="1">The sequence shown here is derived from an EMBL/GenBank/DDBJ whole genome shotgun (WGS) entry which is preliminary data.</text>
</comment>
<gene>
    <name evidence="1" type="ORF">G6O67_000798</name>
</gene>
<evidence type="ECO:0000313" key="2">
    <source>
        <dbReference type="Proteomes" id="UP000557566"/>
    </source>
</evidence>
<dbReference type="EMBL" id="JAAVMX010000001">
    <property type="protein sequence ID" value="KAF4513535.1"/>
    <property type="molecule type" value="Genomic_DNA"/>
</dbReference>
<proteinExistence type="predicted"/>